<comment type="caution">
    <text evidence="1">The sequence shown here is derived from an EMBL/GenBank/DDBJ whole genome shotgun (WGS) entry which is preliminary data.</text>
</comment>
<dbReference type="Proteomes" id="UP001149400">
    <property type="component" value="Unassembled WGS sequence"/>
</dbReference>
<keyword evidence="2" id="KW-1185">Reference proteome</keyword>
<gene>
    <name evidence="1" type="ORF">LRP50_12255</name>
</gene>
<proteinExistence type="predicted"/>
<reference evidence="1" key="1">
    <citation type="submission" date="2021-12" db="EMBL/GenBank/DDBJ databases">
        <title>Enterovibrio ZSDZ35 sp. nov. and Enterovibrio ZSDZ42 sp. nov., isolated from coastal seawater in Qingdao.</title>
        <authorList>
            <person name="Zhang P."/>
        </authorList>
    </citation>
    <scope>NUCLEOTIDE SEQUENCE</scope>
    <source>
        <strain evidence="1">ZSDZ42</strain>
    </source>
</reference>
<evidence type="ECO:0000313" key="1">
    <source>
        <dbReference type="EMBL" id="MDD1793907.1"/>
    </source>
</evidence>
<sequence length="69" mass="7912">MIKIDFQLHQEKASWQAEIHQLNSDILKRHILPKMTSSHHDIDFEYCDQTGAGKIIAPSGNVMGDFLVY</sequence>
<dbReference type="RefSeq" id="WP_274164751.1">
    <property type="nucleotide sequence ID" value="NZ_JAJUBC010000012.1"/>
</dbReference>
<name>A0ABT5R0W0_9GAMM</name>
<dbReference type="EMBL" id="JAJUBC010000012">
    <property type="protein sequence ID" value="MDD1793907.1"/>
    <property type="molecule type" value="Genomic_DNA"/>
</dbReference>
<evidence type="ECO:0000313" key="2">
    <source>
        <dbReference type="Proteomes" id="UP001149400"/>
    </source>
</evidence>
<organism evidence="1 2">
    <name type="scientific">Enterovibrio gelatinilyticus</name>
    <dbReference type="NCBI Taxonomy" id="2899819"/>
    <lineage>
        <taxon>Bacteria</taxon>
        <taxon>Pseudomonadati</taxon>
        <taxon>Pseudomonadota</taxon>
        <taxon>Gammaproteobacteria</taxon>
        <taxon>Vibrionales</taxon>
        <taxon>Vibrionaceae</taxon>
        <taxon>Enterovibrio</taxon>
    </lineage>
</organism>
<accession>A0ABT5R0W0</accession>
<protein>
    <submittedName>
        <fullName evidence="1">Uncharacterized protein</fullName>
    </submittedName>
</protein>